<dbReference type="AlphaFoldDB" id="A0AB36IK72"/>
<evidence type="ECO:0000256" key="1">
    <source>
        <dbReference type="SAM" id="SignalP"/>
    </source>
</evidence>
<comment type="caution">
    <text evidence="2">The sequence shown here is derived from an EMBL/GenBank/DDBJ whole genome shotgun (WGS) entry which is preliminary data.</text>
</comment>
<organism evidence="2 3">
    <name type="scientific">Corynebacterium glutamicum</name>
    <name type="common">Brevibacterium saccharolyticum</name>
    <dbReference type="NCBI Taxonomy" id="1718"/>
    <lineage>
        <taxon>Bacteria</taxon>
        <taxon>Bacillati</taxon>
        <taxon>Actinomycetota</taxon>
        <taxon>Actinomycetes</taxon>
        <taxon>Mycobacteriales</taxon>
        <taxon>Corynebacteriaceae</taxon>
        <taxon>Corynebacterium</taxon>
    </lineage>
</organism>
<name>A0AB36IK72_CORGT</name>
<feature type="signal peptide" evidence="1">
    <location>
        <begin position="1"/>
        <end position="24"/>
    </location>
</feature>
<gene>
    <name evidence="2" type="ORF">AUP69_00215</name>
</gene>
<dbReference type="Proteomes" id="UP000186091">
    <property type="component" value="Unassembled WGS sequence"/>
</dbReference>
<evidence type="ECO:0008006" key="4">
    <source>
        <dbReference type="Google" id="ProtNLM"/>
    </source>
</evidence>
<dbReference type="RefSeq" id="WP_003857322.1">
    <property type="nucleotide sequence ID" value="NZ_CP017995.1"/>
</dbReference>
<reference evidence="2 3" key="1">
    <citation type="submission" date="2015-12" db="EMBL/GenBank/DDBJ databases">
        <title>Genome sequence of Corynebacterium AS 1.542.</title>
        <authorList>
            <person name="Yang J."/>
            <person name="Yang S."/>
        </authorList>
    </citation>
    <scope>NUCLEOTIDE SEQUENCE [LARGE SCALE GENOMIC DNA]</scope>
    <source>
        <strain evidence="2 3">AS 1.542</strain>
    </source>
</reference>
<protein>
    <recommendedName>
        <fullName evidence="4">Secreted protein</fullName>
    </recommendedName>
</protein>
<keyword evidence="1" id="KW-0732">Signal</keyword>
<dbReference type="EMBL" id="LOQT01000010">
    <property type="protein sequence ID" value="OKX84327.1"/>
    <property type="molecule type" value="Genomic_DNA"/>
</dbReference>
<evidence type="ECO:0000313" key="3">
    <source>
        <dbReference type="Proteomes" id="UP000186091"/>
    </source>
</evidence>
<feature type="chain" id="PRO_5044173268" description="Secreted protein" evidence="1">
    <location>
        <begin position="25"/>
        <end position="112"/>
    </location>
</feature>
<evidence type="ECO:0000313" key="2">
    <source>
        <dbReference type="EMBL" id="OKX84327.1"/>
    </source>
</evidence>
<proteinExistence type="predicted"/>
<sequence>MSSFTRRLPVTAVTAVLASSTLLAAATPASVKCVHPHSEHVGPLHVYGSSENSDRFDVCGKIDFGTHWEGTGIHTGQFGLFNVKYADNKFFVVTIDDAGLGSSDQNPTGTFG</sequence>
<accession>A0AB36IK72</accession>
<dbReference type="GeneID" id="1019852"/>